<dbReference type="InterPro" id="IPR013361">
    <property type="entry name" value="Pilus_CpaD"/>
</dbReference>
<feature type="signal peptide" evidence="2">
    <location>
        <begin position="1"/>
        <end position="21"/>
    </location>
</feature>
<organism evidence="3 4">
    <name type="scientific">Methylobacterium terrae</name>
    <dbReference type="NCBI Taxonomy" id="2202827"/>
    <lineage>
        <taxon>Bacteria</taxon>
        <taxon>Pseudomonadati</taxon>
        <taxon>Pseudomonadota</taxon>
        <taxon>Alphaproteobacteria</taxon>
        <taxon>Hyphomicrobiales</taxon>
        <taxon>Methylobacteriaceae</taxon>
        <taxon>Methylobacterium</taxon>
    </lineage>
</organism>
<reference evidence="3 4" key="1">
    <citation type="submission" date="2018-05" db="EMBL/GenBank/DDBJ databases">
        <title>Complete Genome Sequence of Methylobacterium sp. 17Sr1-28.</title>
        <authorList>
            <person name="Srinivasan S."/>
        </authorList>
    </citation>
    <scope>NUCLEOTIDE SEQUENCE [LARGE SCALE GENOMIC DNA]</scope>
    <source>
        <strain evidence="3 4">17Sr1-28</strain>
    </source>
</reference>
<sequence length="243" mass="25784">MIRTALRLTLLAASAALSACASKGPGAMGPVTTGSTYPMTVAERHPIVLSDSPRNLDVFVTGTGHIDPRQADDVDGFLTEYRRYGRGVLVLEVPRGSQVPGGAVERTLGALRARAVARGVGPREIVVAPYPVANVAVSAPVRLSFQRMQAKVAGACGLWPQDLGASNAGFNSRNEPYWNLGCATQSNVASQIADPVDLVRGRQEGRIDTVVRTQNLLDLRAGKDPSTTWKQDGRASVKNQVAQ</sequence>
<dbReference type="RefSeq" id="WP_109958472.1">
    <property type="nucleotide sequence ID" value="NZ_CP029553.1"/>
</dbReference>
<evidence type="ECO:0000313" key="4">
    <source>
        <dbReference type="Proteomes" id="UP000245444"/>
    </source>
</evidence>
<feature type="region of interest" description="Disordered" evidence="1">
    <location>
        <begin position="222"/>
        <end position="243"/>
    </location>
</feature>
<keyword evidence="2" id="KW-0732">Signal</keyword>
<proteinExistence type="predicted"/>
<accession>A0A2U8WL46</accession>
<dbReference type="PROSITE" id="PS51257">
    <property type="entry name" value="PROKAR_LIPOPROTEIN"/>
    <property type="match status" value="1"/>
</dbReference>
<gene>
    <name evidence="3" type="ORF">DK419_07185</name>
</gene>
<protein>
    <submittedName>
        <fullName evidence="3">Pilus assembly protein CpaD</fullName>
    </submittedName>
</protein>
<dbReference type="NCBIfam" id="TIGR02522">
    <property type="entry name" value="pilus_cpaD"/>
    <property type="match status" value="1"/>
</dbReference>
<evidence type="ECO:0000256" key="2">
    <source>
        <dbReference type="SAM" id="SignalP"/>
    </source>
</evidence>
<dbReference type="AlphaFoldDB" id="A0A2U8WL46"/>
<dbReference type="InterPro" id="IPR019027">
    <property type="entry name" value="Pilus_biogenesis_CpaD-related"/>
</dbReference>
<feature type="chain" id="PRO_5015927767" evidence="2">
    <location>
        <begin position="22"/>
        <end position="243"/>
    </location>
</feature>
<dbReference type="Pfam" id="PF09476">
    <property type="entry name" value="Pilus_CpaD"/>
    <property type="match status" value="1"/>
</dbReference>
<evidence type="ECO:0000313" key="3">
    <source>
        <dbReference type="EMBL" id="AWN46120.1"/>
    </source>
</evidence>
<dbReference type="KEGG" id="mtea:DK419_07185"/>
<evidence type="ECO:0000256" key="1">
    <source>
        <dbReference type="SAM" id="MobiDB-lite"/>
    </source>
</evidence>
<keyword evidence="4" id="KW-1185">Reference proteome</keyword>
<dbReference type="OrthoDB" id="9802674at2"/>
<dbReference type="EMBL" id="CP029553">
    <property type="protein sequence ID" value="AWN46120.1"/>
    <property type="molecule type" value="Genomic_DNA"/>
</dbReference>
<name>A0A2U8WL46_9HYPH</name>
<dbReference type="Proteomes" id="UP000245444">
    <property type="component" value="Chromosome"/>
</dbReference>